<accession>A0ABR3PME9</accession>
<dbReference type="RefSeq" id="XP_069203564.1">
    <property type="nucleotide sequence ID" value="XM_069340096.1"/>
</dbReference>
<name>A0ABR3PME9_9PEZI</name>
<dbReference type="InterPro" id="IPR012334">
    <property type="entry name" value="Pectin_lyas_fold"/>
</dbReference>
<dbReference type="CDD" id="cd23668">
    <property type="entry name" value="GH55_beta13glucanase-like"/>
    <property type="match status" value="1"/>
</dbReference>
<protein>
    <recommendedName>
        <fullName evidence="2">Rhamnogalacturonase A/B/Epimerase-like pectate lyase domain-containing protein</fullName>
    </recommendedName>
</protein>
<dbReference type="InterPro" id="IPR039279">
    <property type="entry name" value="QRT3-like"/>
</dbReference>
<sequence length="809" mass="89393">MARLRVLLACPFITLLLLCSVACPGVKALSEASHEATELPSQHDKRYGSGQDYWYSQIKRQGTAPYQLNSTYQIFRNVKDYGAMGDGITDDTDAINNATFDGRNCIYPCDSSSTTPAILYFPSGTYMVSRPLVMTYYTQFVGDANALPVLKATPDFFGIAILDSDPYLAYGYNWYQNQNNFWRQVRNFVLDITLVPAHSQQAYCLHWQVAQATSLQNIVFKMVEGGDDNTQMGIFMDNGSGGWIEDLIFIGGNVGFFSGNQQFTCRNLTFMRCNTAIYQNWNWVFNYKDINIIDCNIGLDMTQGGSIITTGSLVLQDAVITNTNIGILTTFASNSTPVAAGSLVLDNVNFDNTPVGMAYPNGTTVLDGNQRVASFIQGNSYSAYEDVEEINDLTCYQPSARYGRVQQVMPSPPKPASLLDENGNFYIRSKPQYEGVPVSSFKSSFDFGCIGDGVSDDTQCIQDFFDSIGPSQIAFVNHGAYVIRDTILIPNNIKIVGEIWPLFMVDGSSSTFDDMSNPKPAFRVGQPGESGAVELSELLFETLGPAPGAIMMEWNLAHTAQRSNGMWDVHWRIGGTNGTKLQSNNCAKTPNQATVADPSCIGAFLLTHITSTGQVLMSNNWGWVSDHELDLPDHAQINLYNGRGLLIESQGPVWLYGSSYEHSVLYNYQIANAKEIYLGIIQSETAYMQNNPDSLTPFPPSSKYSDPDFADCYLVTCYKTMAVRFFNSTFCLVYGAGLYSFFNNYDSGCLLTGNCQQNIVSLEQSEAIYMYALNTVGSENMVEVDSVEIVPQAANKNGFCQTVVLFEYP</sequence>
<dbReference type="GeneID" id="95974675"/>
<comment type="caution">
    <text evidence="3">The sequence shown here is derived from an EMBL/GenBank/DDBJ whole genome shotgun (WGS) entry which is preliminary data.</text>
</comment>
<organism evidence="3 4">
    <name type="scientific">Neodothiora populina</name>
    <dbReference type="NCBI Taxonomy" id="2781224"/>
    <lineage>
        <taxon>Eukaryota</taxon>
        <taxon>Fungi</taxon>
        <taxon>Dikarya</taxon>
        <taxon>Ascomycota</taxon>
        <taxon>Pezizomycotina</taxon>
        <taxon>Dothideomycetes</taxon>
        <taxon>Dothideomycetidae</taxon>
        <taxon>Dothideales</taxon>
        <taxon>Dothioraceae</taxon>
        <taxon>Neodothiora</taxon>
    </lineage>
</organism>
<dbReference type="EMBL" id="JBFMKM010000003">
    <property type="protein sequence ID" value="KAL1310715.1"/>
    <property type="molecule type" value="Genomic_DNA"/>
</dbReference>
<feature type="chain" id="PRO_5046381853" description="Rhamnogalacturonase A/B/Epimerase-like pectate lyase domain-containing protein" evidence="1">
    <location>
        <begin position="29"/>
        <end position="809"/>
    </location>
</feature>
<keyword evidence="4" id="KW-1185">Reference proteome</keyword>
<dbReference type="PANTHER" id="PTHR33928">
    <property type="entry name" value="POLYGALACTURONASE QRT3"/>
    <property type="match status" value="1"/>
</dbReference>
<dbReference type="Proteomes" id="UP001562354">
    <property type="component" value="Unassembled WGS sequence"/>
</dbReference>
<dbReference type="SUPFAM" id="SSF51126">
    <property type="entry name" value="Pectin lyase-like"/>
    <property type="match status" value="2"/>
</dbReference>
<keyword evidence="1" id="KW-0732">Signal</keyword>
<feature type="domain" description="Rhamnogalacturonase A/B/Epimerase-like pectate lyase" evidence="2">
    <location>
        <begin position="75"/>
        <end position="300"/>
    </location>
</feature>
<feature type="signal peptide" evidence="1">
    <location>
        <begin position="1"/>
        <end position="28"/>
    </location>
</feature>
<dbReference type="InterPro" id="IPR011050">
    <property type="entry name" value="Pectin_lyase_fold/virulence"/>
</dbReference>
<dbReference type="InterPro" id="IPR024535">
    <property type="entry name" value="RHGA/B-epi-like_pectate_lyase"/>
</dbReference>
<gene>
    <name evidence="3" type="ORF">AAFC00_000972</name>
</gene>
<evidence type="ECO:0000256" key="1">
    <source>
        <dbReference type="SAM" id="SignalP"/>
    </source>
</evidence>
<dbReference type="Pfam" id="PF12708">
    <property type="entry name" value="Pect-lyase_RHGA_epim"/>
    <property type="match status" value="1"/>
</dbReference>
<proteinExistence type="predicted"/>
<evidence type="ECO:0000313" key="4">
    <source>
        <dbReference type="Proteomes" id="UP001562354"/>
    </source>
</evidence>
<reference evidence="3 4" key="1">
    <citation type="submission" date="2024-07" db="EMBL/GenBank/DDBJ databases">
        <title>Draft sequence of the Neodothiora populina.</title>
        <authorList>
            <person name="Drown D.D."/>
            <person name="Schuette U.S."/>
            <person name="Buechlein A.B."/>
            <person name="Rusch D.R."/>
            <person name="Winton L.W."/>
            <person name="Adams G.A."/>
        </authorList>
    </citation>
    <scope>NUCLEOTIDE SEQUENCE [LARGE SCALE GENOMIC DNA]</scope>
    <source>
        <strain evidence="3 4">CPC 39397</strain>
    </source>
</reference>
<dbReference type="PANTHER" id="PTHR33928:SF2">
    <property type="entry name" value="PECTATE LYASE SUPERFAMILY PROTEIN DOMAIN-CONTAINING PROTEIN-RELATED"/>
    <property type="match status" value="1"/>
</dbReference>
<evidence type="ECO:0000313" key="3">
    <source>
        <dbReference type="EMBL" id="KAL1310715.1"/>
    </source>
</evidence>
<evidence type="ECO:0000259" key="2">
    <source>
        <dbReference type="Pfam" id="PF12708"/>
    </source>
</evidence>
<dbReference type="Gene3D" id="2.160.20.10">
    <property type="entry name" value="Single-stranded right-handed beta-helix, Pectin lyase-like"/>
    <property type="match status" value="2"/>
</dbReference>